<evidence type="ECO:0000313" key="3">
    <source>
        <dbReference type="Proteomes" id="UP000680815"/>
    </source>
</evidence>
<sequence length="117" mass="12819">MSDESRKMIRAHVTLSARDYCVSTESVHARAQNAHDVHRDAIRVASVSRFRARADARCAIRDRSRRAMAAGAWRVIRARERRASSAPGNGVRHPRAASGKPHPRAAIGTTARSATPV</sequence>
<accession>A0ABS4ATX9</accession>
<comment type="caution">
    <text evidence="2">The sequence shown here is derived from an EMBL/GenBank/DDBJ whole genome shotgun (WGS) entry which is preliminary data.</text>
</comment>
<evidence type="ECO:0000313" key="2">
    <source>
        <dbReference type="EMBL" id="MBP0464809.1"/>
    </source>
</evidence>
<dbReference type="RefSeq" id="WP_209352198.1">
    <property type="nucleotide sequence ID" value="NZ_JAGIYZ010000011.1"/>
</dbReference>
<proteinExistence type="predicted"/>
<evidence type="ECO:0000256" key="1">
    <source>
        <dbReference type="SAM" id="MobiDB-lite"/>
    </source>
</evidence>
<organism evidence="2 3">
    <name type="scientific">Roseomonas nitratireducens</name>
    <dbReference type="NCBI Taxonomy" id="2820810"/>
    <lineage>
        <taxon>Bacteria</taxon>
        <taxon>Pseudomonadati</taxon>
        <taxon>Pseudomonadota</taxon>
        <taxon>Alphaproteobacteria</taxon>
        <taxon>Acetobacterales</taxon>
        <taxon>Roseomonadaceae</taxon>
        <taxon>Roseomonas</taxon>
    </lineage>
</organism>
<feature type="region of interest" description="Disordered" evidence="1">
    <location>
        <begin position="79"/>
        <end position="117"/>
    </location>
</feature>
<keyword evidence="3" id="KW-1185">Reference proteome</keyword>
<dbReference type="Proteomes" id="UP000680815">
    <property type="component" value="Unassembled WGS sequence"/>
</dbReference>
<name>A0ABS4ATX9_9PROT</name>
<gene>
    <name evidence="2" type="ORF">J5Y09_12885</name>
</gene>
<reference evidence="2 3" key="1">
    <citation type="submission" date="2021-03" db="EMBL/GenBank/DDBJ databases">
        <authorList>
            <person name="So Y."/>
        </authorList>
    </citation>
    <scope>NUCLEOTIDE SEQUENCE [LARGE SCALE GENOMIC DNA]</scope>
    <source>
        <strain evidence="2 3">PWR1</strain>
    </source>
</reference>
<dbReference type="EMBL" id="JAGIYZ010000011">
    <property type="protein sequence ID" value="MBP0464809.1"/>
    <property type="molecule type" value="Genomic_DNA"/>
</dbReference>
<protein>
    <submittedName>
        <fullName evidence="2">Uncharacterized protein</fullName>
    </submittedName>
</protein>